<evidence type="ECO:0000256" key="1">
    <source>
        <dbReference type="SAM" id="SignalP"/>
    </source>
</evidence>
<gene>
    <name evidence="2" type="ORF">EG327_009884</name>
</gene>
<feature type="signal peptide" evidence="1">
    <location>
        <begin position="1"/>
        <end position="20"/>
    </location>
</feature>
<evidence type="ECO:0000313" key="2">
    <source>
        <dbReference type="EMBL" id="KAE9992151.1"/>
    </source>
</evidence>
<comment type="caution">
    <text evidence="2">The sequence shown here is derived from an EMBL/GenBank/DDBJ whole genome shotgun (WGS) entry which is preliminary data.</text>
</comment>
<proteinExistence type="predicted"/>
<protein>
    <submittedName>
        <fullName evidence="2">Uncharacterized protein</fullName>
    </submittedName>
</protein>
<dbReference type="Proteomes" id="UP000490939">
    <property type="component" value="Unassembled WGS sequence"/>
</dbReference>
<keyword evidence="1" id="KW-0732">Signal</keyword>
<organism evidence="2 3">
    <name type="scientific">Venturia inaequalis</name>
    <name type="common">Apple scab fungus</name>
    <dbReference type="NCBI Taxonomy" id="5025"/>
    <lineage>
        <taxon>Eukaryota</taxon>
        <taxon>Fungi</taxon>
        <taxon>Dikarya</taxon>
        <taxon>Ascomycota</taxon>
        <taxon>Pezizomycotina</taxon>
        <taxon>Dothideomycetes</taxon>
        <taxon>Pleosporomycetidae</taxon>
        <taxon>Venturiales</taxon>
        <taxon>Venturiaceae</taxon>
        <taxon>Venturia</taxon>
    </lineage>
</organism>
<dbReference type="EMBL" id="WNWR01000068">
    <property type="protein sequence ID" value="KAE9992151.1"/>
    <property type="molecule type" value="Genomic_DNA"/>
</dbReference>
<feature type="chain" id="PRO_5034151656" evidence="1">
    <location>
        <begin position="21"/>
        <end position="99"/>
    </location>
</feature>
<name>A0A8H3VQH3_VENIN</name>
<reference evidence="2 3" key="1">
    <citation type="submission" date="2019-07" db="EMBL/GenBank/DDBJ databases">
        <title>Venturia inaequalis Genome Resource.</title>
        <authorList>
            <person name="Lichtner F.J."/>
        </authorList>
    </citation>
    <scope>NUCLEOTIDE SEQUENCE [LARGE SCALE GENOMIC DNA]</scope>
    <source>
        <strain evidence="2 3">DMI_063113</strain>
    </source>
</reference>
<accession>A0A8H3VQH3</accession>
<dbReference type="AlphaFoldDB" id="A0A8H3VQH3"/>
<sequence length="99" mass="10944">MHLQSYLFLPAILLAQSSFAYNCCFEIQTLHDGSLSKIINSGDGKVAYWTPRPDCKIVINRKGPSCATWEGHLDEGNSCLVLWPVGHIGVRDGRNCGHD</sequence>
<keyword evidence="3" id="KW-1185">Reference proteome</keyword>
<evidence type="ECO:0000313" key="3">
    <source>
        <dbReference type="Proteomes" id="UP000490939"/>
    </source>
</evidence>